<dbReference type="AlphaFoldDB" id="A0A6A6CPT0"/>
<protein>
    <submittedName>
        <fullName evidence="1">Uncharacterized protein</fullName>
    </submittedName>
</protein>
<dbReference type="OrthoDB" id="5337308at2759"/>
<accession>A0A6A6CPT0</accession>
<dbReference type="GeneID" id="54558965"/>
<dbReference type="RefSeq" id="XP_033669960.1">
    <property type="nucleotide sequence ID" value="XM_033805693.1"/>
</dbReference>
<reference evidence="1" key="1">
    <citation type="journal article" date="2020" name="Stud. Mycol.">
        <title>101 Dothideomycetes genomes: a test case for predicting lifestyles and emergence of pathogens.</title>
        <authorList>
            <person name="Haridas S."/>
            <person name="Albert R."/>
            <person name="Binder M."/>
            <person name="Bloem J."/>
            <person name="Labutti K."/>
            <person name="Salamov A."/>
            <person name="Andreopoulos B."/>
            <person name="Baker S."/>
            <person name="Barry K."/>
            <person name="Bills G."/>
            <person name="Bluhm B."/>
            <person name="Cannon C."/>
            <person name="Castanera R."/>
            <person name="Culley D."/>
            <person name="Daum C."/>
            <person name="Ezra D."/>
            <person name="Gonzalez J."/>
            <person name="Henrissat B."/>
            <person name="Kuo A."/>
            <person name="Liang C."/>
            <person name="Lipzen A."/>
            <person name="Lutzoni F."/>
            <person name="Magnuson J."/>
            <person name="Mondo S."/>
            <person name="Nolan M."/>
            <person name="Ohm R."/>
            <person name="Pangilinan J."/>
            <person name="Park H.-J."/>
            <person name="Ramirez L."/>
            <person name="Alfaro M."/>
            <person name="Sun H."/>
            <person name="Tritt A."/>
            <person name="Yoshinaga Y."/>
            <person name="Zwiers L.-H."/>
            <person name="Turgeon B."/>
            <person name="Goodwin S."/>
            <person name="Spatafora J."/>
            <person name="Crous P."/>
            <person name="Grigoriev I."/>
        </authorList>
    </citation>
    <scope>NUCLEOTIDE SEQUENCE</scope>
    <source>
        <strain evidence="1">ATCC 36951</strain>
    </source>
</reference>
<evidence type="ECO:0000313" key="2">
    <source>
        <dbReference type="Proteomes" id="UP000799537"/>
    </source>
</evidence>
<organism evidence="1 2">
    <name type="scientific">Zasmidium cellare ATCC 36951</name>
    <dbReference type="NCBI Taxonomy" id="1080233"/>
    <lineage>
        <taxon>Eukaryota</taxon>
        <taxon>Fungi</taxon>
        <taxon>Dikarya</taxon>
        <taxon>Ascomycota</taxon>
        <taxon>Pezizomycotina</taxon>
        <taxon>Dothideomycetes</taxon>
        <taxon>Dothideomycetidae</taxon>
        <taxon>Mycosphaerellales</taxon>
        <taxon>Mycosphaerellaceae</taxon>
        <taxon>Zasmidium</taxon>
    </lineage>
</organism>
<name>A0A6A6CPT0_ZASCE</name>
<sequence>MGFLNWIVVEGIPADTNKQDVHSIIKRCLQERRGNTNMPRFPDTEKFKMGHWCLYALLATDASSGIAFFLGQHKRQEMLGHKLLDEVTITEGQYTNIESLEFHENPTLVWHVVDYSDIAVAEMIQRKRTYQGQKDDLGEMPFRDVPT</sequence>
<keyword evidence="2" id="KW-1185">Reference proteome</keyword>
<gene>
    <name evidence="1" type="ORF">M409DRAFT_21082</name>
</gene>
<proteinExistence type="predicted"/>
<dbReference type="Proteomes" id="UP000799537">
    <property type="component" value="Unassembled WGS sequence"/>
</dbReference>
<dbReference type="EMBL" id="ML993589">
    <property type="protein sequence ID" value="KAF2169071.1"/>
    <property type="molecule type" value="Genomic_DNA"/>
</dbReference>
<evidence type="ECO:0000313" key="1">
    <source>
        <dbReference type="EMBL" id="KAF2169071.1"/>
    </source>
</evidence>